<dbReference type="Proteomes" id="UP000078070">
    <property type="component" value="Chromosome"/>
</dbReference>
<evidence type="ECO:0000259" key="6">
    <source>
        <dbReference type="Pfam" id="PF02826"/>
    </source>
</evidence>
<evidence type="ECO:0000256" key="3">
    <source>
        <dbReference type="ARBA" id="ARBA00023027"/>
    </source>
</evidence>
<dbReference type="EMBL" id="CP015839">
    <property type="protein sequence ID" value="ANG63168.1"/>
    <property type="molecule type" value="Genomic_DNA"/>
</dbReference>
<reference evidence="8" key="1">
    <citation type="submission" date="2016-05" db="EMBL/GenBank/DDBJ databases">
        <authorList>
            <person name="Baek K."/>
            <person name="Yang S.-J."/>
        </authorList>
    </citation>
    <scope>NUCLEOTIDE SEQUENCE [LARGE SCALE GENOMIC DNA]</scope>
    <source>
        <strain evidence="8">ST58-10</strain>
    </source>
</reference>
<dbReference type="Pfam" id="PF02826">
    <property type="entry name" value="2-Hacid_dh_C"/>
    <property type="match status" value="1"/>
</dbReference>
<dbReference type="InterPro" id="IPR036291">
    <property type="entry name" value="NAD(P)-bd_dom_sf"/>
</dbReference>
<dbReference type="CDD" id="cd12169">
    <property type="entry name" value="PGDH_like_1"/>
    <property type="match status" value="1"/>
</dbReference>
<dbReference type="Gene3D" id="3.40.50.720">
    <property type="entry name" value="NAD(P)-binding Rossmann-like Domain"/>
    <property type="match status" value="2"/>
</dbReference>
<dbReference type="OrthoDB" id="9805416at2"/>
<name>A0A1A9EZV7_9GAMM</name>
<dbReference type="STRING" id="1821621.A8C75_12250"/>
<dbReference type="PANTHER" id="PTHR42789:SF1">
    <property type="entry name" value="D-ISOMER SPECIFIC 2-HYDROXYACID DEHYDROGENASE FAMILY PROTEIN (AFU_ORTHOLOGUE AFUA_6G10090)"/>
    <property type="match status" value="1"/>
</dbReference>
<dbReference type="InterPro" id="IPR050857">
    <property type="entry name" value="D-2-hydroxyacid_DH"/>
</dbReference>
<evidence type="ECO:0000259" key="5">
    <source>
        <dbReference type="Pfam" id="PF00389"/>
    </source>
</evidence>
<evidence type="ECO:0000313" key="8">
    <source>
        <dbReference type="Proteomes" id="UP000078070"/>
    </source>
</evidence>
<dbReference type="InterPro" id="IPR006139">
    <property type="entry name" value="D-isomer_2_OHA_DH_cat_dom"/>
</dbReference>
<evidence type="ECO:0000313" key="7">
    <source>
        <dbReference type="EMBL" id="ANG63168.1"/>
    </source>
</evidence>
<keyword evidence="8" id="KW-1185">Reference proteome</keyword>
<evidence type="ECO:0000256" key="4">
    <source>
        <dbReference type="RuleBase" id="RU003719"/>
    </source>
</evidence>
<evidence type="ECO:0000256" key="1">
    <source>
        <dbReference type="ARBA" id="ARBA00005854"/>
    </source>
</evidence>
<dbReference type="PANTHER" id="PTHR42789">
    <property type="entry name" value="D-ISOMER SPECIFIC 2-HYDROXYACID DEHYDROGENASE FAMILY PROTEIN (AFU_ORTHOLOGUE AFUA_6G10090)"/>
    <property type="match status" value="1"/>
</dbReference>
<comment type="similarity">
    <text evidence="1 4">Belongs to the D-isomer specific 2-hydroxyacid dehydrogenase family.</text>
</comment>
<organism evidence="7 8">
    <name type="scientific">Marinobacterium aestuarii</name>
    <dbReference type="NCBI Taxonomy" id="1821621"/>
    <lineage>
        <taxon>Bacteria</taxon>
        <taxon>Pseudomonadati</taxon>
        <taxon>Pseudomonadota</taxon>
        <taxon>Gammaproteobacteria</taxon>
        <taxon>Oceanospirillales</taxon>
        <taxon>Oceanospirillaceae</taxon>
        <taxon>Marinobacterium</taxon>
    </lineage>
</organism>
<dbReference type="AlphaFoldDB" id="A0A1A9EZV7"/>
<dbReference type="Pfam" id="PF00389">
    <property type="entry name" value="2-Hacid_dh"/>
    <property type="match status" value="1"/>
</dbReference>
<evidence type="ECO:0000256" key="2">
    <source>
        <dbReference type="ARBA" id="ARBA00023002"/>
    </source>
</evidence>
<sequence>MKVVIPDDYQRVVRGLDCFSRLRDFEVEVYHDSVASMDTLVERFASADALVLTRERSCIDDALLARLPQLKLISQTGKVAAHIDVAACHRRGVVITEGTGSPVAPAELSWALIMAAMRGLVPAVNGMQQGRWQVNIGDCLAGKTLGIWGFGKIGRRLARYAEAFDMKVLVWGRDDSRRAAAHMGLGVAASKDDFFARSDVLSLHVRLNADTRGLVHYEDLIRMKANALFVNTSRAELVQPGALQRALQFGRPGRAALDVYEQEPVIDADYWALKMDNVLCSPHLGYVEREGYELYFGQAFENLVAFFDGRPVNVLAPPTGESG</sequence>
<feature type="domain" description="D-isomer specific 2-hydroxyacid dehydrogenase NAD-binding" evidence="6">
    <location>
        <begin position="111"/>
        <end position="285"/>
    </location>
</feature>
<dbReference type="KEGG" id="mars:A8C75_12250"/>
<keyword evidence="2 4" id="KW-0560">Oxidoreductase</keyword>
<feature type="domain" description="D-isomer specific 2-hydroxyacid dehydrogenase catalytic" evidence="5">
    <location>
        <begin position="21"/>
        <end position="312"/>
    </location>
</feature>
<gene>
    <name evidence="7" type="ORF">A8C75_12250</name>
</gene>
<dbReference type="GO" id="GO:0051287">
    <property type="term" value="F:NAD binding"/>
    <property type="evidence" value="ECO:0007669"/>
    <property type="project" value="InterPro"/>
</dbReference>
<proteinExistence type="inferred from homology"/>
<keyword evidence="3" id="KW-0520">NAD</keyword>
<dbReference type="InterPro" id="IPR006140">
    <property type="entry name" value="D-isomer_DH_NAD-bd"/>
</dbReference>
<dbReference type="RefSeq" id="WP_067382646.1">
    <property type="nucleotide sequence ID" value="NZ_CP015839.1"/>
</dbReference>
<dbReference type="SUPFAM" id="SSF51735">
    <property type="entry name" value="NAD(P)-binding Rossmann-fold domains"/>
    <property type="match status" value="1"/>
</dbReference>
<dbReference type="GO" id="GO:0016616">
    <property type="term" value="F:oxidoreductase activity, acting on the CH-OH group of donors, NAD or NADP as acceptor"/>
    <property type="evidence" value="ECO:0007669"/>
    <property type="project" value="InterPro"/>
</dbReference>
<protein>
    <submittedName>
        <fullName evidence="7">3-phosphoglycerate dehydrogenase</fullName>
    </submittedName>
</protein>
<dbReference type="SUPFAM" id="SSF52283">
    <property type="entry name" value="Formate/glycerate dehydrogenase catalytic domain-like"/>
    <property type="match status" value="1"/>
</dbReference>
<accession>A0A1A9EZV7</accession>
<reference evidence="7 8" key="2">
    <citation type="journal article" date="2018" name="Int. J. Syst. Evol. Microbiol.">
        <title>Marinobacterium aestuarii sp. nov., a benzene-degrading marine bacterium isolated from estuary sediment.</title>
        <authorList>
            <person name="Bae S.S."/>
            <person name="Jung J."/>
            <person name="Chung D."/>
            <person name="Baek K."/>
        </authorList>
    </citation>
    <scope>NUCLEOTIDE SEQUENCE [LARGE SCALE GENOMIC DNA]</scope>
    <source>
        <strain evidence="7 8">ST58-10</strain>
    </source>
</reference>